<sequence length="420" mass="45406">MNTRTLILITLVGVSALAATGVVAATTDSATASETTTVETTTGGNAPDPANYTRLYIDDSYRNLELKPGDSETVTVTVENGEDEAVDISPRVATPPTRSQPPVEADWLSIDGGETTLDAGESVEVDITVDVPDDAEIGDYSGLVAFTDETLRYPGRPPQPVHSVSVSVNVWEEPTVQLNSETHIYTHLQAGETISREIEISNTGEEAVPVNPQFNAENRVRHRPGGRTTLDRSWVTIDAPSEIAPGETDSVELAVEPPADAERGDYSATVDLGITDPARNSDNTYWQQVDLNFQVWTAPEEPFETSFSVSESTTNATLELTANQRRRAAERGQEASFDVTFVAPDGREIDADRTSLTDSGSVNLGAQRPRETTDGTYAARGSQQTFTYEIADPAAGEWSVQIMPQNTIDFGYEISRNEAN</sequence>
<dbReference type="PANTHER" id="PTHR39198">
    <property type="entry name" value="HYPOTHETICAL MEMBRANE PROTEIN, CONSERVED"/>
    <property type="match status" value="1"/>
</dbReference>
<dbReference type="Pfam" id="PF10633">
    <property type="entry name" value="NPCBM_assoc"/>
    <property type="match status" value="1"/>
</dbReference>
<dbReference type="RefSeq" id="WP_142443974.1">
    <property type="nucleotide sequence ID" value="NZ_SESI01000003.1"/>
</dbReference>
<evidence type="ECO:0000256" key="1">
    <source>
        <dbReference type="SAM" id="MobiDB-lite"/>
    </source>
</evidence>
<feature type="compositionally biased region" description="Low complexity" evidence="1">
    <location>
        <begin position="29"/>
        <end position="44"/>
    </location>
</feature>
<dbReference type="InterPro" id="IPR018905">
    <property type="entry name" value="A-galactase_NEW3"/>
</dbReference>
<evidence type="ECO:0000259" key="2">
    <source>
        <dbReference type="Pfam" id="PF10633"/>
    </source>
</evidence>
<feature type="region of interest" description="Disordered" evidence="1">
    <location>
        <begin position="29"/>
        <end position="52"/>
    </location>
</feature>
<feature type="domain" description="Alpha-galactosidase NEW3" evidence="2">
    <location>
        <begin position="67"/>
        <end position="140"/>
    </location>
</feature>
<evidence type="ECO:0000313" key="3">
    <source>
        <dbReference type="EMBL" id="TQQ79384.1"/>
    </source>
</evidence>
<feature type="region of interest" description="Disordered" evidence="1">
    <location>
        <begin position="350"/>
        <end position="375"/>
    </location>
</feature>
<dbReference type="Gene3D" id="2.60.40.10">
    <property type="entry name" value="Immunoglobulins"/>
    <property type="match status" value="2"/>
</dbReference>
<evidence type="ECO:0000313" key="4">
    <source>
        <dbReference type="Proteomes" id="UP000315385"/>
    </source>
</evidence>
<dbReference type="EMBL" id="SESI01000003">
    <property type="protein sequence ID" value="TQQ79384.1"/>
    <property type="molecule type" value="Genomic_DNA"/>
</dbReference>
<dbReference type="AlphaFoldDB" id="A0A544QLB2"/>
<gene>
    <name evidence="3" type="ORF">EWF95_10190</name>
</gene>
<protein>
    <recommendedName>
        <fullName evidence="2">Alpha-galactosidase NEW3 domain-containing protein</fullName>
    </recommendedName>
</protein>
<proteinExistence type="predicted"/>
<reference evidence="3 4" key="1">
    <citation type="submission" date="2019-02" db="EMBL/GenBank/DDBJ databases">
        <title>Halonotius sp. a new haloqrchaeon isolated from saline water.</title>
        <authorList>
            <person name="Duran-Viseras A."/>
            <person name="Sanchez-Porro C."/>
            <person name="Ventosa A."/>
        </authorList>
    </citation>
    <scope>NUCLEOTIDE SEQUENCE [LARGE SCALE GENOMIC DNA]</scope>
    <source>
        <strain evidence="3 4">F9-27</strain>
    </source>
</reference>
<organism evidence="3 4">
    <name type="scientific">Halonotius roseus</name>
    <dbReference type="NCBI Taxonomy" id="2511997"/>
    <lineage>
        <taxon>Archaea</taxon>
        <taxon>Methanobacteriati</taxon>
        <taxon>Methanobacteriota</taxon>
        <taxon>Stenosarchaea group</taxon>
        <taxon>Halobacteria</taxon>
        <taxon>Halobacteriales</taxon>
        <taxon>Haloferacaceae</taxon>
        <taxon>Halonotius</taxon>
    </lineage>
</organism>
<name>A0A544QLB2_9EURY</name>
<keyword evidence="4" id="KW-1185">Reference proteome</keyword>
<dbReference type="PANTHER" id="PTHR39198:SF1">
    <property type="entry name" value="ALPHA-GALACTOSIDASE NEW3 DOMAIN-CONTAINING PROTEIN"/>
    <property type="match status" value="1"/>
</dbReference>
<accession>A0A544QLB2</accession>
<dbReference type="InterPro" id="IPR013783">
    <property type="entry name" value="Ig-like_fold"/>
</dbReference>
<comment type="caution">
    <text evidence="3">The sequence shown here is derived from an EMBL/GenBank/DDBJ whole genome shotgun (WGS) entry which is preliminary data.</text>
</comment>
<dbReference type="OrthoDB" id="147270at2157"/>
<dbReference type="Proteomes" id="UP000315385">
    <property type="component" value="Unassembled WGS sequence"/>
</dbReference>